<evidence type="ECO:0000313" key="3">
    <source>
        <dbReference type="Proteomes" id="UP000789524"/>
    </source>
</evidence>
<dbReference type="AlphaFoldDB" id="A0A8J2VUE4"/>
<gene>
    <name evidence="2" type="ORF">DCHRY22_LOCUS10921</name>
</gene>
<reference evidence="2" key="1">
    <citation type="submission" date="2021-09" db="EMBL/GenBank/DDBJ databases">
        <authorList>
            <person name="Martin H S."/>
        </authorList>
    </citation>
    <scope>NUCLEOTIDE SEQUENCE</scope>
</reference>
<sequence>MGRFATGAAGEGGFGVPEGDEGRELTAAAGAFAGDWGAETDGVLQERFLFFLATTVVNPSLLSPSGPGREPDSEAEASADEHSMRVLGSKESEMNLRTSSGAFFCNI</sequence>
<dbReference type="Proteomes" id="UP000789524">
    <property type="component" value="Unassembled WGS sequence"/>
</dbReference>
<keyword evidence="3" id="KW-1185">Reference proteome</keyword>
<evidence type="ECO:0000256" key="1">
    <source>
        <dbReference type="SAM" id="MobiDB-lite"/>
    </source>
</evidence>
<proteinExistence type="predicted"/>
<feature type="region of interest" description="Disordered" evidence="1">
    <location>
        <begin position="1"/>
        <end position="22"/>
    </location>
</feature>
<protein>
    <submittedName>
        <fullName evidence="2">(African queen) hypothetical protein</fullName>
    </submittedName>
</protein>
<name>A0A8J2VUE4_9NEOP</name>
<comment type="caution">
    <text evidence="2">The sequence shown here is derived from an EMBL/GenBank/DDBJ whole genome shotgun (WGS) entry which is preliminary data.</text>
</comment>
<evidence type="ECO:0000313" key="2">
    <source>
        <dbReference type="EMBL" id="CAG9574681.1"/>
    </source>
</evidence>
<accession>A0A8J2VUE4</accession>
<dbReference type="EMBL" id="CAKASE010000073">
    <property type="protein sequence ID" value="CAG9574681.1"/>
    <property type="molecule type" value="Genomic_DNA"/>
</dbReference>
<feature type="region of interest" description="Disordered" evidence="1">
    <location>
        <begin position="59"/>
        <end position="83"/>
    </location>
</feature>
<organism evidence="2 3">
    <name type="scientific">Danaus chrysippus</name>
    <name type="common">African queen</name>
    <dbReference type="NCBI Taxonomy" id="151541"/>
    <lineage>
        <taxon>Eukaryota</taxon>
        <taxon>Metazoa</taxon>
        <taxon>Ecdysozoa</taxon>
        <taxon>Arthropoda</taxon>
        <taxon>Hexapoda</taxon>
        <taxon>Insecta</taxon>
        <taxon>Pterygota</taxon>
        <taxon>Neoptera</taxon>
        <taxon>Endopterygota</taxon>
        <taxon>Lepidoptera</taxon>
        <taxon>Glossata</taxon>
        <taxon>Ditrysia</taxon>
        <taxon>Papilionoidea</taxon>
        <taxon>Nymphalidae</taxon>
        <taxon>Danainae</taxon>
        <taxon>Danaini</taxon>
        <taxon>Danaina</taxon>
        <taxon>Danaus</taxon>
        <taxon>Anosia</taxon>
    </lineage>
</organism>